<gene>
    <name evidence="2" type="ORF">U0070_019889</name>
</gene>
<dbReference type="EMBL" id="JBBHLL010000031">
    <property type="protein sequence ID" value="KAK7827093.1"/>
    <property type="molecule type" value="Genomic_DNA"/>
</dbReference>
<evidence type="ECO:0000313" key="2">
    <source>
        <dbReference type="EMBL" id="KAK7827093.1"/>
    </source>
</evidence>
<accession>A0AAW0JKP6</accession>
<proteinExistence type="predicted"/>
<protein>
    <submittedName>
        <fullName evidence="2">Uncharacterized protein</fullName>
    </submittedName>
</protein>
<name>A0AAW0JKP6_MYOGA</name>
<feature type="region of interest" description="Disordered" evidence="1">
    <location>
        <begin position="35"/>
        <end position="56"/>
    </location>
</feature>
<feature type="compositionally biased region" description="Basic and acidic residues" evidence="1">
    <location>
        <begin position="35"/>
        <end position="48"/>
    </location>
</feature>
<sequence>MAVMKTFLWTSVNQFIMGHVFNTFKRVPSFKTKGNYRETEGTEAEERAPGQQMRWDMSRRTKGYKAVCRVEHECGARVWSTSVEHKHGSRAWSMSMEHERGAQTWSTSVEH</sequence>
<dbReference type="AlphaFoldDB" id="A0AAW0JKP6"/>
<evidence type="ECO:0000256" key="1">
    <source>
        <dbReference type="SAM" id="MobiDB-lite"/>
    </source>
</evidence>
<organism evidence="2 3">
    <name type="scientific">Myodes glareolus</name>
    <name type="common">Bank vole</name>
    <name type="synonym">Clethrionomys glareolus</name>
    <dbReference type="NCBI Taxonomy" id="447135"/>
    <lineage>
        <taxon>Eukaryota</taxon>
        <taxon>Metazoa</taxon>
        <taxon>Chordata</taxon>
        <taxon>Craniata</taxon>
        <taxon>Vertebrata</taxon>
        <taxon>Euteleostomi</taxon>
        <taxon>Mammalia</taxon>
        <taxon>Eutheria</taxon>
        <taxon>Euarchontoglires</taxon>
        <taxon>Glires</taxon>
        <taxon>Rodentia</taxon>
        <taxon>Myomorpha</taxon>
        <taxon>Muroidea</taxon>
        <taxon>Cricetidae</taxon>
        <taxon>Arvicolinae</taxon>
        <taxon>Myodes</taxon>
    </lineage>
</organism>
<dbReference type="Proteomes" id="UP001488838">
    <property type="component" value="Unassembled WGS sequence"/>
</dbReference>
<comment type="caution">
    <text evidence="2">The sequence shown here is derived from an EMBL/GenBank/DDBJ whole genome shotgun (WGS) entry which is preliminary data.</text>
</comment>
<reference evidence="2 3" key="1">
    <citation type="journal article" date="2023" name="bioRxiv">
        <title>Conserved and derived expression patterns and positive selection on dental genes reveal complex evolutionary context of ever-growing rodent molars.</title>
        <authorList>
            <person name="Calamari Z.T."/>
            <person name="Song A."/>
            <person name="Cohen E."/>
            <person name="Akter M."/>
            <person name="Roy R.D."/>
            <person name="Hallikas O."/>
            <person name="Christensen M.M."/>
            <person name="Li P."/>
            <person name="Marangoni P."/>
            <person name="Jernvall J."/>
            <person name="Klein O.D."/>
        </authorList>
    </citation>
    <scope>NUCLEOTIDE SEQUENCE [LARGE SCALE GENOMIC DNA]</scope>
    <source>
        <strain evidence="2">V071</strain>
    </source>
</reference>
<evidence type="ECO:0000313" key="3">
    <source>
        <dbReference type="Proteomes" id="UP001488838"/>
    </source>
</evidence>
<keyword evidence="3" id="KW-1185">Reference proteome</keyword>